<feature type="compositionally biased region" description="Basic and acidic residues" evidence="1">
    <location>
        <begin position="104"/>
        <end position="114"/>
    </location>
</feature>
<dbReference type="RefSeq" id="XP_038741050.1">
    <property type="nucleotide sequence ID" value="XM_038893714.1"/>
</dbReference>
<organism evidence="2 3">
    <name type="scientific">Colletotrichum karsti</name>
    <dbReference type="NCBI Taxonomy" id="1095194"/>
    <lineage>
        <taxon>Eukaryota</taxon>
        <taxon>Fungi</taxon>
        <taxon>Dikarya</taxon>
        <taxon>Ascomycota</taxon>
        <taxon>Pezizomycotina</taxon>
        <taxon>Sordariomycetes</taxon>
        <taxon>Hypocreomycetidae</taxon>
        <taxon>Glomerellales</taxon>
        <taxon>Glomerellaceae</taxon>
        <taxon>Colletotrichum</taxon>
        <taxon>Colletotrichum boninense species complex</taxon>
    </lineage>
</organism>
<comment type="caution">
    <text evidence="2">The sequence shown here is derived from an EMBL/GenBank/DDBJ whole genome shotgun (WGS) entry which is preliminary data.</text>
</comment>
<reference evidence="2" key="2">
    <citation type="submission" date="2020-11" db="EMBL/GenBank/DDBJ databases">
        <title>Whole genome sequencing of Colletotrichum sp.</title>
        <authorList>
            <person name="Li H."/>
        </authorList>
    </citation>
    <scope>NUCLEOTIDE SEQUENCE</scope>
    <source>
        <strain evidence="2">CkLH20</strain>
    </source>
</reference>
<protein>
    <submittedName>
        <fullName evidence="2">Uncharacterized protein</fullName>
    </submittedName>
</protein>
<name>A0A9P6LDF3_9PEZI</name>
<dbReference type="EMBL" id="JAATWM020000044">
    <property type="protein sequence ID" value="KAF9871589.1"/>
    <property type="molecule type" value="Genomic_DNA"/>
</dbReference>
<feature type="region of interest" description="Disordered" evidence="1">
    <location>
        <begin position="1"/>
        <end position="123"/>
    </location>
</feature>
<dbReference type="OrthoDB" id="4132874at2759"/>
<dbReference type="AlphaFoldDB" id="A0A9P6LDF3"/>
<dbReference type="Proteomes" id="UP000781932">
    <property type="component" value="Unassembled WGS sequence"/>
</dbReference>
<feature type="compositionally biased region" description="Basic and acidic residues" evidence="1">
    <location>
        <begin position="38"/>
        <end position="52"/>
    </location>
</feature>
<keyword evidence="3" id="KW-1185">Reference proteome</keyword>
<feature type="compositionally biased region" description="Polar residues" evidence="1">
    <location>
        <begin position="25"/>
        <end position="37"/>
    </location>
</feature>
<sequence>MSGTAPNDPSPGGHAGDRGLEQTRLDGNQHGQAQNLIDETKDTHGTTVDRDVGAAIDATKSTDPAAGGLSSKVDDILSKTSAVAGGSGGGGGGGGSKATAATERGFRVGEEADLHGLASSKQP</sequence>
<gene>
    <name evidence="2" type="ORF">CkaCkLH20_11000</name>
</gene>
<evidence type="ECO:0000313" key="2">
    <source>
        <dbReference type="EMBL" id="KAF9871589.1"/>
    </source>
</evidence>
<accession>A0A9P6LDF3</accession>
<proteinExistence type="predicted"/>
<evidence type="ECO:0000256" key="1">
    <source>
        <dbReference type="SAM" id="MobiDB-lite"/>
    </source>
</evidence>
<dbReference type="GeneID" id="62166788"/>
<feature type="compositionally biased region" description="Basic and acidic residues" evidence="1">
    <location>
        <begin position="15"/>
        <end position="24"/>
    </location>
</feature>
<evidence type="ECO:0000313" key="3">
    <source>
        <dbReference type="Proteomes" id="UP000781932"/>
    </source>
</evidence>
<feature type="compositionally biased region" description="Gly residues" evidence="1">
    <location>
        <begin position="85"/>
        <end position="96"/>
    </location>
</feature>
<reference evidence="2" key="1">
    <citation type="submission" date="2020-03" db="EMBL/GenBank/DDBJ databases">
        <authorList>
            <person name="He L."/>
        </authorList>
    </citation>
    <scope>NUCLEOTIDE SEQUENCE</scope>
    <source>
        <strain evidence="2">CkLH20</strain>
    </source>
</reference>